<proteinExistence type="predicted"/>
<name>A0A225CZP6_9BACT</name>
<dbReference type="InterPro" id="IPR027417">
    <property type="entry name" value="P-loop_NTPase"/>
</dbReference>
<reference evidence="5" key="1">
    <citation type="submission" date="2017-06" db="EMBL/GenBank/DDBJ databases">
        <title>Genome analysis of Fimbriiglobus ruber SP5, the first member of the order Planctomycetales with confirmed chitinolytic capability.</title>
        <authorList>
            <person name="Ravin N.V."/>
            <person name="Rakitin A.L."/>
            <person name="Ivanova A.A."/>
            <person name="Beletsky A.V."/>
            <person name="Kulichevskaya I.S."/>
            <person name="Mardanov A.V."/>
            <person name="Dedysh S.N."/>
        </authorList>
    </citation>
    <scope>NUCLEOTIDE SEQUENCE [LARGE SCALE GENOMIC DNA]</scope>
    <source>
        <strain evidence="5">SP5</strain>
    </source>
</reference>
<protein>
    <submittedName>
        <fullName evidence="4">Tyrosine-protein kinase Wzc</fullName>
    </submittedName>
</protein>
<keyword evidence="4" id="KW-0418">Kinase</keyword>
<sequence>MRRRYPWAVFAGLTVGLGAAAAGYKSSPPAYKSSGLLRITPVALRMLYAQHDVVPSIFDGFVDVQVNIMKSRTVVESVLATPEWEEAVGDKPISAEAFLANLTVTHQVRSELIEVSYTDVNPKRASFGVKLLFREYLRVHGGKAGNQRMAATDERVVQLSADLARLRKEAGEIAHKFGSDDLKELLQAKTQEVNRLETMLKDTEINVILMEAALGNSKDYDAMPVSEIATTDELLRRSIEEESRYETELRQLQKIYGPDHPDVVKVRDNLTDVRKRISDRAIAFRKFRRTSFVNNVGVLEGVPTPAAIDALRMRASKLREMYSQSLEKYLELGRANLRVSNLLEEAKATKDRLADNESKLDSLRVDSSVIGQINVINEGERPGGPAKDKRKMMGAAGGLGGFALGAGAVVALSLRNRKARRSTDLACLGVDVPVLGVLLEVSDAIPDAQQTAAFCIYSLVSTWQTDPELSAARVIAIAGTSRGDGKSELTAALGTALAVTGQRVLIIDFDLIGRRFSSAPDQVTDRATVGLANVLCETRGLAECVTKSWQPNLWILPLGALGNRQRAGLRAESIAAVFKAAAASYDVVLVDTGALSDAIESPIVCREAESTWMVVVRDADALTTRKAVAQLRAAGTPVGAVVFNRGEPCELAGRQAALRAFIEKGALLPDPIPGLGPVTQAVMNATRPSGRVEPIDLALREVEARRSEEAPLLQEGARDRASEVRDRVLGQRFPSRLLQDQDVARLDQNPLPGVFEGPVQTDENGNLHPVPGLSDDRDLTGRREPDPALQKLTAQVVGVKPAVHERPADHGDRFEDVQVPVPGQGERPRREQPAREEQLAPPGLYQNHVPVFQDKVVWVNRERLPDTLADRHPDGPPATPLIRGGVVHAPLRSRHVAVRSPLDNDVVLGLTSRESAGPGQGVEQVVLPGLQVERVAGGPPGLGNERAARTDTGVPAAGPGGGGASVFPEDENVVKTDPE</sequence>
<dbReference type="GO" id="GO:0016301">
    <property type="term" value="F:kinase activity"/>
    <property type="evidence" value="ECO:0007669"/>
    <property type="project" value="UniProtKB-KW"/>
</dbReference>
<dbReference type="EMBL" id="NIDE01000020">
    <property type="protein sequence ID" value="OWK34153.1"/>
    <property type="molecule type" value="Genomic_DNA"/>
</dbReference>
<evidence type="ECO:0000313" key="4">
    <source>
        <dbReference type="EMBL" id="OWK34153.1"/>
    </source>
</evidence>
<keyword evidence="1" id="KW-0175">Coiled coil</keyword>
<evidence type="ECO:0000256" key="1">
    <source>
        <dbReference type="SAM" id="Coils"/>
    </source>
</evidence>
<evidence type="ECO:0000313" key="5">
    <source>
        <dbReference type="Proteomes" id="UP000214646"/>
    </source>
</evidence>
<keyword evidence="5" id="KW-1185">Reference proteome</keyword>
<dbReference type="AlphaFoldDB" id="A0A225CZP6"/>
<dbReference type="SUPFAM" id="SSF52540">
    <property type="entry name" value="P-loop containing nucleoside triphosphate hydrolases"/>
    <property type="match status" value="1"/>
</dbReference>
<keyword evidence="4" id="KW-0808">Transferase</keyword>
<gene>
    <name evidence="4" type="ORF">FRUB_10124</name>
</gene>
<feature type="coiled-coil region" evidence="1">
    <location>
        <begin position="149"/>
        <end position="206"/>
    </location>
</feature>
<dbReference type="InterPro" id="IPR050445">
    <property type="entry name" value="Bact_polysacc_biosynth/exp"/>
</dbReference>
<feature type="domain" description="AAA" evidence="3">
    <location>
        <begin position="473"/>
        <end position="593"/>
    </location>
</feature>
<dbReference type="Proteomes" id="UP000214646">
    <property type="component" value="Unassembled WGS sequence"/>
</dbReference>
<feature type="region of interest" description="Disordered" evidence="2">
    <location>
        <begin position="936"/>
        <end position="979"/>
    </location>
</feature>
<dbReference type="InterPro" id="IPR025669">
    <property type="entry name" value="AAA_dom"/>
</dbReference>
<feature type="region of interest" description="Disordered" evidence="2">
    <location>
        <begin position="805"/>
        <end position="837"/>
    </location>
</feature>
<dbReference type="Gene3D" id="3.40.50.300">
    <property type="entry name" value="P-loop containing nucleotide triphosphate hydrolases"/>
    <property type="match status" value="1"/>
</dbReference>
<evidence type="ECO:0000256" key="2">
    <source>
        <dbReference type="SAM" id="MobiDB-lite"/>
    </source>
</evidence>
<dbReference type="PANTHER" id="PTHR32309">
    <property type="entry name" value="TYROSINE-PROTEIN KINASE"/>
    <property type="match status" value="1"/>
</dbReference>
<comment type="caution">
    <text evidence="4">The sequence shown here is derived from an EMBL/GenBank/DDBJ whole genome shotgun (WGS) entry which is preliminary data.</text>
</comment>
<feature type="region of interest" description="Disordered" evidence="2">
    <location>
        <begin position="748"/>
        <end position="789"/>
    </location>
</feature>
<organism evidence="4 5">
    <name type="scientific">Fimbriiglobus ruber</name>
    <dbReference type="NCBI Taxonomy" id="1908690"/>
    <lineage>
        <taxon>Bacteria</taxon>
        <taxon>Pseudomonadati</taxon>
        <taxon>Planctomycetota</taxon>
        <taxon>Planctomycetia</taxon>
        <taxon>Gemmatales</taxon>
        <taxon>Gemmataceae</taxon>
        <taxon>Fimbriiglobus</taxon>
    </lineage>
</organism>
<feature type="compositionally biased region" description="Basic and acidic residues" evidence="2">
    <location>
        <begin position="774"/>
        <end position="786"/>
    </location>
</feature>
<accession>A0A225CZP6</accession>
<dbReference type="PANTHER" id="PTHR32309:SF31">
    <property type="entry name" value="CAPSULAR EXOPOLYSACCHARIDE FAMILY"/>
    <property type="match status" value="1"/>
</dbReference>
<feature type="compositionally biased region" description="Basic and acidic residues" evidence="2">
    <location>
        <begin position="805"/>
        <end position="816"/>
    </location>
</feature>
<evidence type="ECO:0000259" key="3">
    <source>
        <dbReference type="Pfam" id="PF13614"/>
    </source>
</evidence>
<feature type="compositionally biased region" description="Basic and acidic residues" evidence="2">
    <location>
        <begin position="826"/>
        <end position="837"/>
    </location>
</feature>
<dbReference type="Pfam" id="PF13614">
    <property type="entry name" value="AAA_31"/>
    <property type="match status" value="1"/>
</dbReference>